<dbReference type="GeneID" id="136078912"/>
<evidence type="ECO:0000313" key="1">
    <source>
        <dbReference type="Proteomes" id="UP001652625"/>
    </source>
</evidence>
<gene>
    <name evidence="2" type="primary">LOC136078912</name>
</gene>
<evidence type="ECO:0000313" key="2">
    <source>
        <dbReference type="RefSeq" id="XP_065650791.1"/>
    </source>
</evidence>
<protein>
    <submittedName>
        <fullName evidence="2">Uncharacterized protein LOC136078912</fullName>
    </submittedName>
</protein>
<dbReference type="RefSeq" id="XP_065650791.1">
    <property type="nucleotide sequence ID" value="XM_065794719.1"/>
</dbReference>
<dbReference type="Proteomes" id="UP001652625">
    <property type="component" value="Chromosome 04"/>
</dbReference>
<organism evidence="1 2">
    <name type="scientific">Hydra vulgaris</name>
    <name type="common">Hydra</name>
    <name type="synonym">Hydra attenuata</name>
    <dbReference type="NCBI Taxonomy" id="6087"/>
    <lineage>
        <taxon>Eukaryota</taxon>
        <taxon>Metazoa</taxon>
        <taxon>Cnidaria</taxon>
        <taxon>Hydrozoa</taxon>
        <taxon>Hydroidolina</taxon>
        <taxon>Anthoathecata</taxon>
        <taxon>Aplanulata</taxon>
        <taxon>Hydridae</taxon>
        <taxon>Hydra</taxon>
    </lineage>
</organism>
<proteinExistence type="predicted"/>
<keyword evidence="1" id="KW-1185">Reference proteome</keyword>
<reference evidence="2" key="1">
    <citation type="submission" date="2025-08" db="UniProtKB">
        <authorList>
            <consortium name="RefSeq"/>
        </authorList>
    </citation>
    <scope>IDENTIFICATION</scope>
</reference>
<sequence length="351" mass="40828">MPINRIPFDGEIKQTLIDFFPPHIKLFLSSKFSIEDKVISRELMSCLLAFCSSHVPNRNIKNRILLRKIFFAKLKSTCISLYPSYSHIWDFLFKKLPNNYRQRQFSKCHSLKVKRFPHFSVVNSSINNRDQAVNPILSESVVDKEQLLQDVVNEFNKKKPSLSTLSVLNRHLFNNKTYSVFPKRVTYAPGLMLEKAIRLYPIFKDSSLKIQKMLVWISPDSQTHTESLMLLQKSLISKKTTDKLFMKVDCDSIHEYLRVPSLYGPQVIYNKTEYGVRSHRGVEMDVHPLISRCEMVVVLMAVYYLLDLTYPSCFGQLLGCLQDICGFGQLALLSKKCIFLLQSFYSNMKYF</sequence>
<name>A0ABM4BNW3_HYDVU</name>
<accession>A0ABM4BNW3</accession>